<evidence type="ECO:0000256" key="1">
    <source>
        <dbReference type="SAM" id="Phobius"/>
    </source>
</evidence>
<dbReference type="PANTHER" id="PTHR42736">
    <property type="entry name" value="PROTEIN-GLUTAMINE GAMMA-GLUTAMYLTRANSFERASE"/>
    <property type="match status" value="1"/>
</dbReference>
<feature type="transmembrane region" description="Helical" evidence="1">
    <location>
        <begin position="613"/>
        <end position="635"/>
    </location>
</feature>
<protein>
    <recommendedName>
        <fullName evidence="2">Transglutaminase-like domain-containing protein</fullName>
    </recommendedName>
</protein>
<keyword evidence="1" id="KW-1133">Transmembrane helix</keyword>
<feature type="transmembrane region" description="Helical" evidence="1">
    <location>
        <begin position="108"/>
        <end position="130"/>
    </location>
</feature>
<keyword evidence="1" id="KW-0812">Transmembrane</keyword>
<evidence type="ECO:0000313" key="4">
    <source>
        <dbReference type="Proteomes" id="UP000092714"/>
    </source>
</evidence>
<dbReference type="Pfam" id="PF01841">
    <property type="entry name" value="Transglut_core"/>
    <property type="match status" value="1"/>
</dbReference>
<feature type="transmembrane region" description="Helical" evidence="1">
    <location>
        <begin position="12"/>
        <end position="29"/>
    </location>
</feature>
<gene>
    <name evidence="3" type="ORF">CP373A1_08020</name>
</gene>
<keyword evidence="1" id="KW-0472">Membrane</keyword>
<organism evidence="3 4">
    <name type="scientific">Clostridium paraputrificum</name>
    <dbReference type="NCBI Taxonomy" id="29363"/>
    <lineage>
        <taxon>Bacteria</taxon>
        <taxon>Bacillati</taxon>
        <taxon>Bacillota</taxon>
        <taxon>Clostridia</taxon>
        <taxon>Eubacteriales</taxon>
        <taxon>Clostridiaceae</taxon>
        <taxon>Clostridium</taxon>
    </lineage>
</organism>
<feature type="transmembrane region" description="Helical" evidence="1">
    <location>
        <begin position="160"/>
        <end position="177"/>
    </location>
</feature>
<dbReference type="Proteomes" id="UP000092714">
    <property type="component" value="Unassembled WGS sequence"/>
</dbReference>
<comment type="caution">
    <text evidence="3">The sequence shown here is derived from an EMBL/GenBank/DDBJ whole genome shotgun (WGS) entry which is preliminary data.</text>
</comment>
<evidence type="ECO:0000259" key="2">
    <source>
        <dbReference type="SMART" id="SM00460"/>
    </source>
</evidence>
<dbReference type="OrthoDB" id="9804872at2"/>
<evidence type="ECO:0000313" key="3">
    <source>
        <dbReference type="EMBL" id="OBY10454.1"/>
    </source>
</evidence>
<dbReference type="RefSeq" id="WP_027098118.1">
    <property type="nucleotide sequence ID" value="NZ_CABJAZ010000001.1"/>
</dbReference>
<dbReference type="Gene3D" id="3.10.620.30">
    <property type="match status" value="1"/>
</dbReference>
<reference evidence="3 4" key="1">
    <citation type="submission" date="2016-06" db="EMBL/GenBank/DDBJ databases">
        <authorList>
            <person name="Kjaerup R.B."/>
            <person name="Dalgaard T.S."/>
            <person name="Juul-Madsen H.R."/>
        </authorList>
    </citation>
    <scope>NUCLEOTIDE SEQUENCE [LARGE SCALE GENOMIC DNA]</scope>
    <source>
        <strain evidence="3 4">373-A1</strain>
    </source>
</reference>
<feature type="transmembrane region" description="Helical" evidence="1">
    <location>
        <begin position="35"/>
        <end position="56"/>
    </location>
</feature>
<feature type="domain" description="Transglutaminase-like" evidence="2">
    <location>
        <begin position="513"/>
        <end position="583"/>
    </location>
</feature>
<proteinExistence type="predicted"/>
<dbReference type="InterPro" id="IPR052901">
    <property type="entry name" value="Bact_TGase-like"/>
</dbReference>
<feature type="transmembrane region" description="Helical" evidence="1">
    <location>
        <begin position="137"/>
        <end position="154"/>
    </location>
</feature>
<dbReference type="AlphaFoldDB" id="A0A174W3L3"/>
<dbReference type="SUPFAM" id="SSF54001">
    <property type="entry name" value="Cysteine proteinases"/>
    <property type="match status" value="1"/>
</dbReference>
<keyword evidence="4" id="KW-1185">Reference proteome</keyword>
<dbReference type="InterPro" id="IPR002931">
    <property type="entry name" value="Transglutaminase-like"/>
</dbReference>
<dbReference type="EMBL" id="MAPZ01000019">
    <property type="protein sequence ID" value="OBY10454.1"/>
    <property type="molecule type" value="Genomic_DNA"/>
</dbReference>
<dbReference type="InterPro" id="IPR038765">
    <property type="entry name" value="Papain-like_cys_pep_sf"/>
</dbReference>
<feature type="transmembrane region" description="Helical" evidence="1">
    <location>
        <begin position="63"/>
        <end position="88"/>
    </location>
</feature>
<dbReference type="eggNOG" id="COG1305">
    <property type="taxonomic scope" value="Bacteria"/>
</dbReference>
<dbReference type="GeneID" id="42775945"/>
<sequence>MKVFKNHLLDNILSFFFILIGSEILFYSIYRRFNILYSIIIGVLVLGYFCLYKLVVDWKRRGIFLYLVAGILSIGITYFLVSVSDLMVEETFYQWAFGGGGVIGDYLGYIYGAIIFISFAFSSLGYYFTVNIFRRPMVFLMSLIVLVSYIKGVYIQRTLFTNIIVFLFIILIISLFIEGTKKDGLSIDKIINIKKKDYFKVMVAFCGLIFLIAYFLPLPARLPQNDFLDNVRRITNLYMGTSNISGFNIKGNSIREVNQSTGINSNNIVYTVQGEDVRYLIDHSFDKFENGMWKYETEDFKEGELITYKYKKYEIDSGIYFLERAGKENKDYENLIKERDNKLYRKLWIQINDSDSYFLSHPSNTSSVNISSLDEKVIHLYLNSFEQLFFDDKKVFRNGEVYNIEYINDEPSENTIEEALMKYMNLDRFNELLRAGGENNRCKYNDLIDEVYLNIEDDVTDRMKNLANELTKDKESNYDKAASIRDFFLSGEYVYSLELPVNREKGSYIDYFIFAGKEGYCVQYATAMTLLCRSSGIPARYVEGYLVTEKDENGNYVVRESNGHAFVQVFIPGYGWKIFDPTPSSEGGEVDIIEENNEKSGGSLSGLRVSFTLFMLGVLFIIFIVWLIYLILYLTKRNRFLYRIKKYTKEETFEALIKECIELLEKVDIEPYLGETELIFAQRVESNIDVGFLNLMKSYYEYKYAFKEVSKKDLQEAYRVNKEIYNYIKR</sequence>
<feature type="transmembrane region" description="Helical" evidence="1">
    <location>
        <begin position="198"/>
        <end position="216"/>
    </location>
</feature>
<accession>A0A174W3L3</accession>
<dbReference type="PANTHER" id="PTHR42736:SF1">
    <property type="entry name" value="PROTEIN-GLUTAMINE GAMMA-GLUTAMYLTRANSFERASE"/>
    <property type="match status" value="1"/>
</dbReference>
<dbReference type="SMART" id="SM00460">
    <property type="entry name" value="TGc"/>
    <property type="match status" value="1"/>
</dbReference>
<name>A0A174W3L3_9CLOT</name>